<dbReference type="OrthoDB" id="984736at2759"/>
<dbReference type="AlphaFoldDB" id="A0A7J9M6K9"/>
<gene>
    <name evidence="2" type="ORF">Goshw_023491</name>
</gene>
<accession>A0A7J9M6K9</accession>
<comment type="caution">
    <text evidence="2">The sequence shown here is derived from an EMBL/GenBank/DDBJ whole genome shotgun (WGS) entry which is preliminary data.</text>
</comment>
<dbReference type="GO" id="GO:0010073">
    <property type="term" value="P:meristem maintenance"/>
    <property type="evidence" value="ECO:0007669"/>
    <property type="project" value="InterPro"/>
</dbReference>
<dbReference type="PANTHER" id="PTHR46033">
    <property type="entry name" value="PROTEIN MAIN-LIKE 2"/>
    <property type="match status" value="1"/>
</dbReference>
<proteinExistence type="predicted"/>
<evidence type="ECO:0000313" key="3">
    <source>
        <dbReference type="Proteomes" id="UP000593576"/>
    </source>
</evidence>
<dbReference type="InterPro" id="IPR044824">
    <property type="entry name" value="MAIN-like"/>
</dbReference>
<feature type="domain" description="Aminotransferase-like plant mobile" evidence="1">
    <location>
        <begin position="27"/>
        <end position="188"/>
    </location>
</feature>
<dbReference type="Proteomes" id="UP000593576">
    <property type="component" value="Unassembled WGS sequence"/>
</dbReference>
<dbReference type="InterPro" id="IPR019557">
    <property type="entry name" value="AminoTfrase-like_pln_mobile"/>
</dbReference>
<dbReference type="Pfam" id="PF10536">
    <property type="entry name" value="PMD"/>
    <property type="match status" value="1"/>
</dbReference>
<protein>
    <recommendedName>
        <fullName evidence="1">Aminotransferase-like plant mobile domain-containing protein</fullName>
    </recommendedName>
</protein>
<organism evidence="2 3">
    <name type="scientific">Gossypium schwendimanii</name>
    <name type="common">Cotton</name>
    <dbReference type="NCBI Taxonomy" id="34291"/>
    <lineage>
        <taxon>Eukaryota</taxon>
        <taxon>Viridiplantae</taxon>
        <taxon>Streptophyta</taxon>
        <taxon>Embryophyta</taxon>
        <taxon>Tracheophyta</taxon>
        <taxon>Spermatophyta</taxon>
        <taxon>Magnoliopsida</taxon>
        <taxon>eudicotyledons</taxon>
        <taxon>Gunneridae</taxon>
        <taxon>Pentapetalae</taxon>
        <taxon>rosids</taxon>
        <taxon>malvids</taxon>
        <taxon>Malvales</taxon>
        <taxon>Malvaceae</taxon>
        <taxon>Malvoideae</taxon>
        <taxon>Gossypium</taxon>
    </lineage>
</organism>
<keyword evidence="3" id="KW-1185">Reference proteome</keyword>
<reference evidence="2 3" key="1">
    <citation type="journal article" date="2019" name="Genome Biol. Evol.">
        <title>Insights into the evolution of the New World diploid cottons (Gossypium, subgenus Houzingenia) based on genome sequencing.</title>
        <authorList>
            <person name="Grover C.E."/>
            <person name="Arick M.A. 2nd"/>
            <person name="Thrash A."/>
            <person name="Conover J.L."/>
            <person name="Sanders W.S."/>
            <person name="Peterson D.G."/>
            <person name="Frelichowski J.E."/>
            <person name="Scheffler J.A."/>
            <person name="Scheffler B.E."/>
            <person name="Wendel J.F."/>
        </authorList>
    </citation>
    <scope>NUCLEOTIDE SEQUENCE [LARGE SCALE GENOMIC DNA]</scope>
    <source>
        <strain evidence="2">1</strain>
        <tissue evidence="2">Leaf</tissue>
    </source>
</reference>
<name>A0A7J9M6K9_GOSSC</name>
<dbReference type="PANTHER" id="PTHR46033:SF8">
    <property type="entry name" value="PROTEIN MAINTENANCE OF MERISTEMS-LIKE"/>
    <property type="match status" value="1"/>
</dbReference>
<sequence>MSSPSSPLIENYLKEAGFWHVATIGQGCKLDLKLISELVERGRPETHTFYLPCEECTITLGDVQLQLGLLMDRFALTKFIQSTDWGAICYDLLGAILDNIYGGRIEMDWLRDTFLELRNDSTEVERIRYAQAYILEMIRGYLMLDLSRNLVHLRWLLKLVDFRAVGKFSWGSAILAPLYLEMCGRHHQIKSKSEVAYHYYNHGLDFTFHFYFLEWNHSSSYVVIPTVLEDIRLLLDQRSKAQFQWTPYEDPAIRALILNEIFHNLNIWHVKVPLGNYATVEMHQTNSVLWQFGF</sequence>
<dbReference type="EMBL" id="JABFAF010000009">
    <property type="protein sequence ID" value="MBA0866693.1"/>
    <property type="molecule type" value="Genomic_DNA"/>
</dbReference>
<evidence type="ECO:0000259" key="1">
    <source>
        <dbReference type="Pfam" id="PF10536"/>
    </source>
</evidence>
<evidence type="ECO:0000313" key="2">
    <source>
        <dbReference type="EMBL" id="MBA0866693.1"/>
    </source>
</evidence>